<dbReference type="Proteomes" id="UP000827092">
    <property type="component" value="Unassembled WGS sequence"/>
</dbReference>
<sequence>MFAHQIFSDFKENADKTSFQNVKSNGNEKIKGLSLKNSTNIAADKRVIKSAPSFDIQSPSTLKKNIKKENSVPTKEEAIKSSNVENWPETENMYIYNEPEDDYEDILPKSERITRAEMEALFDFPYIGRYIDHTNDKLPVPEFEEFEGFEESFCMHRITEEDFLCEVPEHDVPLPDDSFDENI</sequence>
<comment type="caution">
    <text evidence="1">The sequence shown here is derived from an EMBL/GenBank/DDBJ whole genome shotgun (WGS) entry which is preliminary data.</text>
</comment>
<dbReference type="EMBL" id="JAFNEN010000171">
    <property type="protein sequence ID" value="KAG8190922.1"/>
    <property type="molecule type" value="Genomic_DNA"/>
</dbReference>
<dbReference type="AlphaFoldDB" id="A0AAV6V4D6"/>
<accession>A0AAV6V4D6</accession>
<evidence type="ECO:0000313" key="2">
    <source>
        <dbReference type="Proteomes" id="UP000827092"/>
    </source>
</evidence>
<gene>
    <name evidence="1" type="ORF">JTE90_014402</name>
</gene>
<keyword evidence="2" id="KW-1185">Reference proteome</keyword>
<protein>
    <submittedName>
        <fullName evidence="1">Uncharacterized protein</fullName>
    </submittedName>
</protein>
<organism evidence="1 2">
    <name type="scientific">Oedothorax gibbosus</name>
    <dbReference type="NCBI Taxonomy" id="931172"/>
    <lineage>
        <taxon>Eukaryota</taxon>
        <taxon>Metazoa</taxon>
        <taxon>Ecdysozoa</taxon>
        <taxon>Arthropoda</taxon>
        <taxon>Chelicerata</taxon>
        <taxon>Arachnida</taxon>
        <taxon>Araneae</taxon>
        <taxon>Araneomorphae</taxon>
        <taxon>Entelegynae</taxon>
        <taxon>Araneoidea</taxon>
        <taxon>Linyphiidae</taxon>
        <taxon>Erigoninae</taxon>
        <taxon>Oedothorax</taxon>
    </lineage>
</organism>
<name>A0AAV6V4D6_9ARAC</name>
<evidence type="ECO:0000313" key="1">
    <source>
        <dbReference type="EMBL" id="KAG8190922.1"/>
    </source>
</evidence>
<proteinExistence type="predicted"/>
<reference evidence="1 2" key="1">
    <citation type="journal article" date="2022" name="Nat. Ecol. Evol.">
        <title>A masculinizing supergene underlies an exaggerated male reproductive morph in a spider.</title>
        <authorList>
            <person name="Hendrickx F."/>
            <person name="De Corte Z."/>
            <person name="Sonet G."/>
            <person name="Van Belleghem S.M."/>
            <person name="Kostlbacher S."/>
            <person name="Vangestel C."/>
        </authorList>
    </citation>
    <scope>NUCLEOTIDE SEQUENCE [LARGE SCALE GENOMIC DNA]</scope>
    <source>
        <strain evidence="1">W744_W776</strain>
    </source>
</reference>